<dbReference type="GO" id="GO:0030018">
    <property type="term" value="C:Z disc"/>
    <property type="evidence" value="ECO:0007669"/>
    <property type="project" value="InterPro"/>
</dbReference>
<sequence length="713" mass="81350">MKVPIIIDSRVEDSDNEEKVFPKPVVEDRNIEFAKKCTELISDWSRSPTKKSMKNLRASAFVPDTLTLKNVSDSISETKYKEAGKKGLSESLYKMMPAAIDTAFAKEVSKLQSEVLYRQKYDAEKGKSNYAQMQEPPDMKHAKEVNKHQSNVSYKKDALDIHKYTEVLDRLDIQKATEAAKFISKIEYKKGREDMKKEPVVLGRPDFEHGKEVSKLSSQVKYKEKFDKEMKGKKPCYNPLDSASFKQAQVANALASNVKYRKHLQDIHDPSVDMPNLLHLQHALKTSKMQSNNMYKKQFEENKGMYNFALNTAEQIHHKENAVLQSQVKYKEKFEKSKGRSLLECIDIPSYQVSKEAQKIQGEKENRKDLEEGIKGKGLTVLEDTPDLIRVKNAAQILNEICRPIPNMCKEYRKDFENNIKGKGMEFSNDIPEMIRAKRASEISSQKKYKDEAEKLLSTYSIIADTPEIARVKTTQKNISSVKYKDDIEPAMAIPDLPEVKRVKEIQKNISNVQYKEQQFKATPVTVTPEMERVKYSNDLKQLKGRPSIILDTPEMKETQNHTSMVGCLGGFTPVVDDPITDRVRKNTQIVSDAAYKNAHPHVVEMDRRSVMVVGPGMPGAYLQHHSGYGYMHQSSASSVRSAQSQHAQPLSPSMRTYRAMYDYCAQDEDEVSFREGDYIVNVQPIDEGWMYGTVQRSGKNGMLPANYIELVN</sequence>
<dbReference type="InterPro" id="IPR035631">
    <property type="entry name" value="Nebulette_SH3"/>
</dbReference>
<dbReference type="SUPFAM" id="SSF50044">
    <property type="entry name" value="SH3-domain"/>
    <property type="match status" value="1"/>
</dbReference>
<keyword evidence="1 4" id="KW-0728">SH3 domain</keyword>
<evidence type="ECO:0000256" key="1">
    <source>
        <dbReference type="ARBA" id="ARBA00022443"/>
    </source>
</evidence>
<evidence type="ECO:0000256" key="4">
    <source>
        <dbReference type="PROSITE-ProRule" id="PRU00192"/>
    </source>
</evidence>
<evidence type="ECO:0000256" key="2">
    <source>
        <dbReference type="ARBA" id="ARBA00022737"/>
    </source>
</evidence>
<dbReference type="PRINTS" id="PR00452">
    <property type="entry name" value="SH3DOMAIN"/>
</dbReference>
<dbReference type="AlphaFoldDB" id="A0A974HF48"/>
<gene>
    <name evidence="6" type="ORF">XELAEV_18030802mg</name>
</gene>
<organism evidence="6 7">
    <name type="scientific">Xenopus laevis</name>
    <name type="common">African clawed frog</name>
    <dbReference type="NCBI Taxonomy" id="8355"/>
    <lineage>
        <taxon>Eukaryota</taxon>
        <taxon>Metazoa</taxon>
        <taxon>Chordata</taxon>
        <taxon>Craniata</taxon>
        <taxon>Vertebrata</taxon>
        <taxon>Euteleostomi</taxon>
        <taxon>Amphibia</taxon>
        <taxon>Batrachia</taxon>
        <taxon>Anura</taxon>
        <taxon>Pipoidea</taxon>
        <taxon>Pipidae</taxon>
        <taxon>Xenopodinae</taxon>
        <taxon>Xenopus</taxon>
        <taxon>Xenopus</taxon>
    </lineage>
</organism>
<dbReference type="PANTHER" id="PTHR11039">
    <property type="entry name" value="NEBULIN"/>
    <property type="match status" value="1"/>
</dbReference>
<accession>A0A974HF48</accession>
<dbReference type="GO" id="GO:0071691">
    <property type="term" value="P:cardiac muscle thin filament assembly"/>
    <property type="evidence" value="ECO:0007669"/>
    <property type="project" value="TreeGrafter"/>
</dbReference>
<evidence type="ECO:0000256" key="3">
    <source>
        <dbReference type="ARBA" id="ARBA00023203"/>
    </source>
</evidence>
<feature type="domain" description="SH3" evidence="5">
    <location>
        <begin position="653"/>
        <end position="713"/>
    </location>
</feature>
<dbReference type="InterPro" id="IPR036028">
    <property type="entry name" value="SH3-like_dom_sf"/>
</dbReference>
<name>A0A974HF48_XENLA</name>
<dbReference type="InterPro" id="IPR001452">
    <property type="entry name" value="SH3_domain"/>
</dbReference>
<keyword evidence="3" id="KW-0009">Actin-binding</keyword>
<dbReference type="SMART" id="SM00326">
    <property type="entry name" value="SH3"/>
    <property type="match status" value="1"/>
</dbReference>
<dbReference type="GO" id="GO:0051015">
    <property type="term" value="F:actin filament binding"/>
    <property type="evidence" value="ECO:0007669"/>
    <property type="project" value="InterPro"/>
</dbReference>
<proteinExistence type="predicted"/>
<dbReference type="InterPro" id="IPR000900">
    <property type="entry name" value="Nebulin_repeat"/>
</dbReference>
<evidence type="ECO:0000259" key="5">
    <source>
        <dbReference type="PROSITE" id="PS50002"/>
    </source>
</evidence>
<keyword evidence="2" id="KW-0677">Repeat</keyword>
<dbReference type="Gene3D" id="2.30.30.40">
    <property type="entry name" value="SH3 Domains"/>
    <property type="match status" value="1"/>
</dbReference>
<dbReference type="PANTHER" id="PTHR11039:SF48">
    <property type="entry name" value="NEBULETTE"/>
    <property type="match status" value="1"/>
</dbReference>
<reference evidence="7" key="1">
    <citation type="journal article" date="2016" name="Nature">
        <title>Genome evolution in the allotetraploid frog Xenopus laevis.</title>
        <authorList>
            <person name="Session A.M."/>
            <person name="Uno Y."/>
            <person name="Kwon T."/>
            <person name="Chapman J.A."/>
            <person name="Toyoda A."/>
            <person name="Takahashi S."/>
            <person name="Fukui A."/>
            <person name="Hikosaka A."/>
            <person name="Suzuki A."/>
            <person name="Kondo M."/>
            <person name="van Heeringen S.J."/>
            <person name="Quigley I."/>
            <person name="Heinz S."/>
            <person name="Ogino H."/>
            <person name="Ochi H."/>
            <person name="Hellsten U."/>
            <person name="Lyons J.B."/>
            <person name="Simakov O."/>
            <person name="Putnam N."/>
            <person name="Stites J."/>
            <person name="Kuroki Y."/>
            <person name="Tanaka T."/>
            <person name="Michiue T."/>
            <person name="Watanabe M."/>
            <person name="Bogdanovic O."/>
            <person name="Lister R."/>
            <person name="Georgiou G."/>
            <person name="Paranjpe S.S."/>
            <person name="van Kruijsbergen I."/>
            <person name="Shu S."/>
            <person name="Carlson J."/>
            <person name="Kinoshita T."/>
            <person name="Ohta Y."/>
            <person name="Mawaribuchi S."/>
            <person name="Jenkins J."/>
            <person name="Grimwood J."/>
            <person name="Schmutz J."/>
            <person name="Mitros T."/>
            <person name="Mozaffari S.V."/>
            <person name="Suzuki Y."/>
            <person name="Haramoto Y."/>
            <person name="Yamamoto T.S."/>
            <person name="Takagi C."/>
            <person name="Heald R."/>
            <person name="Miller K."/>
            <person name="Haudenschild C."/>
            <person name="Kitzman J."/>
            <person name="Nakayama T."/>
            <person name="Izutsu Y."/>
            <person name="Robert J."/>
            <person name="Fortriede J."/>
            <person name="Burns K."/>
            <person name="Lotay V."/>
            <person name="Karimi K."/>
            <person name="Yasuoka Y."/>
            <person name="Dichmann D.S."/>
            <person name="Flajnik M.F."/>
            <person name="Houston D.W."/>
            <person name="Shendure J."/>
            <person name="DuPasquier L."/>
            <person name="Vize P.D."/>
            <person name="Zorn A.M."/>
            <person name="Ito M."/>
            <person name="Marcotte E.M."/>
            <person name="Wallingford J.B."/>
            <person name="Ito Y."/>
            <person name="Asashima M."/>
            <person name="Ueno N."/>
            <person name="Matsuda Y."/>
            <person name="Veenstra G.J."/>
            <person name="Fujiyama A."/>
            <person name="Harland R.M."/>
            <person name="Taira M."/>
            <person name="Rokhsar D.S."/>
        </authorList>
    </citation>
    <scope>NUCLEOTIDE SEQUENCE [LARGE SCALE GENOMIC DNA]</scope>
    <source>
        <strain evidence="7">J</strain>
    </source>
</reference>
<protein>
    <recommendedName>
        <fullName evidence="5">SH3 domain-containing protein</fullName>
    </recommendedName>
</protein>
<dbReference type="CDD" id="cd11935">
    <property type="entry name" value="SH3_Nebulette_C"/>
    <property type="match status" value="1"/>
</dbReference>
<dbReference type="EMBL" id="CM004476">
    <property type="protein sequence ID" value="OCT75618.1"/>
    <property type="molecule type" value="Genomic_DNA"/>
</dbReference>
<dbReference type="Pfam" id="PF00880">
    <property type="entry name" value="Nebulin"/>
    <property type="match status" value="7"/>
</dbReference>
<dbReference type="FunFam" id="2.30.30.40:FF:000007">
    <property type="entry name" value="nebulin isoform X1"/>
    <property type="match status" value="1"/>
</dbReference>
<dbReference type="Pfam" id="PF14604">
    <property type="entry name" value="SH3_9"/>
    <property type="match status" value="1"/>
</dbReference>
<dbReference type="PROSITE" id="PS51216">
    <property type="entry name" value="NEBULIN"/>
    <property type="match status" value="10"/>
</dbReference>
<dbReference type="SMART" id="SM00227">
    <property type="entry name" value="NEBU"/>
    <property type="match status" value="14"/>
</dbReference>
<evidence type="ECO:0000313" key="7">
    <source>
        <dbReference type="Proteomes" id="UP000694892"/>
    </source>
</evidence>
<evidence type="ECO:0000313" key="6">
    <source>
        <dbReference type="EMBL" id="OCT75618.1"/>
    </source>
</evidence>
<dbReference type="PROSITE" id="PS50002">
    <property type="entry name" value="SH3"/>
    <property type="match status" value="1"/>
</dbReference>
<dbReference type="InterPro" id="IPR055297">
    <property type="entry name" value="NEBU/NEBL"/>
</dbReference>
<dbReference type="Proteomes" id="UP000694892">
    <property type="component" value="Chromosome 6L"/>
</dbReference>